<dbReference type="InterPro" id="IPR050194">
    <property type="entry name" value="Glycosyltransferase_grp1"/>
</dbReference>
<name>A0ABM9EMP6_9BACI</name>
<sequence>MKILLIGPFPEPITGSSLANEILLDGLVEKGHMVDFLDTNTEKSFTNLSSQGKFNIKKVFSSVSPILKGVCNILFKKYDAVYITPAQSYIGFLKYTPFIDAACLKRIPVYIHFHGGFVRKMFDSINEVKQLKLKRYFNKCESVIVLGQSLKKMFEGIIPPEKVRVCENGIEDKFILSSKELKEKVLTIDSSEKLEIIYLSNLMKTKGILDLLEACKQLKEENIDFHLNIAGNIEPDVKEEFERYLLMLERNITYHGVVKGDAKRELLLKAHVFCLPTYYPNEGQPISILEAMGMGCAIVTTSQGGINDIFKDKMNGLQCTSKDINDIASCMKKVRVDIANIIKNNTKKVEDNYMSNNFVNRVVKIMENKMEN</sequence>
<accession>A0ABM9EMP6</accession>
<organism evidence="2 3">
    <name type="scientific">Neobacillus rhizosphaerae</name>
    <dbReference type="NCBI Taxonomy" id="2880965"/>
    <lineage>
        <taxon>Bacteria</taxon>
        <taxon>Bacillati</taxon>
        <taxon>Bacillota</taxon>
        <taxon>Bacilli</taxon>
        <taxon>Bacillales</taxon>
        <taxon>Bacillaceae</taxon>
        <taxon>Neobacillus</taxon>
    </lineage>
</organism>
<evidence type="ECO:0000313" key="2">
    <source>
        <dbReference type="EMBL" id="CAH2713880.1"/>
    </source>
</evidence>
<dbReference type="EMBL" id="CALBWS010000004">
    <property type="protein sequence ID" value="CAH2713880.1"/>
    <property type="molecule type" value="Genomic_DNA"/>
</dbReference>
<proteinExistence type="predicted"/>
<dbReference type="CDD" id="cd03801">
    <property type="entry name" value="GT4_PimA-like"/>
    <property type="match status" value="1"/>
</dbReference>
<gene>
    <name evidence="2" type="ORF">BACCIP111895_01034</name>
</gene>
<dbReference type="PANTHER" id="PTHR45947">
    <property type="entry name" value="SULFOQUINOVOSYL TRANSFERASE SQD2"/>
    <property type="match status" value="1"/>
</dbReference>
<evidence type="ECO:0000259" key="1">
    <source>
        <dbReference type="Pfam" id="PF00534"/>
    </source>
</evidence>
<dbReference type="Pfam" id="PF00534">
    <property type="entry name" value="Glycos_transf_1"/>
    <property type="match status" value="1"/>
</dbReference>
<dbReference type="InterPro" id="IPR001296">
    <property type="entry name" value="Glyco_trans_1"/>
</dbReference>
<dbReference type="RefSeq" id="WP_248734222.1">
    <property type="nucleotide sequence ID" value="NZ_CALBWS010000004.1"/>
</dbReference>
<dbReference type="Proteomes" id="UP000838308">
    <property type="component" value="Unassembled WGS sequence"/>
</dbReference>
<feature type="domain" description="Glycosyl transferase family 1" evidence="1">
    <location>
        <begin position="191"/>
        <end position="334"/>
    </location>
</feature>
<evidence type="ECO:0000313" key="3">
    <source>
        <dbReference type="Proteomes" id="UP000838308"/>
    </source>
</evidence>
<protein>
    <recommendedName>
        <fullName evidence="1">Glycosyl transferase family 1 domain-containing protein</fullName>
    </recommendedName>
</protein>
<keyword evidence="3" id="KW-1185">Reference proteome</keyword>
<reference evidence="2" key="1">
    <citation type="submission" date="2022-04" db="EMBL/GenBank/DDBJ databases">
        <authorList>
            <person name="Criscuolo A."/>
        </authorList>
    </citation>
    <scope>NUCLEOTIDE SEQUENCE</scope>
    <source>
        <strain evidence="2">CIP111895</strain>
    </source>
</reference>
<dbReference type="PANTHER" id="PTHR45947:SF3">
    <property type="entry name" value="SULFOQUINOVOSYL TRANSFERASE SQD2"/>
    <property type="match status" value="1"/>
</dbReference>
<comment type="caution">
    <text evidence="2">The sequence shown here is derived from an EMBL/GenBank/DDBJ whole genome shotgun (WGS) entry which is preliminary data.</text>
</comment>
<dbReference type="SUPFAM" id="SSF53756">
    <property type="entry name" value="UDP-Glycosyltransferase/glycogen phosphorylase"/>
    <property type="match status" value="1"/>
</dbReference>
<dbReference type="Gene3D" id="3.40.50.2000">
    <property type="entry name" value="Glycogen Phosphorylase B"/>
    <property type="match status" value="2"/>
</dbReference>